<evidence type="ECO:0000313" key="4">
    <source>
        <dbReference type="Proteomes" id="UP001642483"/>
    </source>
</evidence>
<dbReference type="Pfam" id="PF23055">
    <property type="entry name" value="DUF7041"/>
    <property type="match status" value="1"/>
</dbReference>
<evidence type="ECO:0000259" key="2">
    <source>
        <dbReference type="Pfam" id="PF23055"/>
    </source>
</evidence>
<dbReference type="PANTHER" id="PTHR33327:SF3">
    <property type="entry name" value="RNA-DIRECTED DNA POLYMERASE"/>
    <property type="match status" value="1"/>
</dbReference>
<protein>
    <recommendedName>
        <fullName evidence="2">DUF7041 domain-containing protein</fullName>
    </recommendedName>
</protein>
<name>A0ABP0G1R2_CLALP</name>
<keyword evidence="4" id="KW-1185">Reference proteome</keyword>
<comment type="caution">
    <text evidence="3">The sequence shown here is derived from an EMBL/GenBank/DDBJ whole genome shotgun (WGS) entry which is preliminary data.</text>
</comment>
<dbReference type="PANTHER" id="PTHR33327">
    <property type="entry name" value="ENDONUCLEASE"/>
    <property type="match status" value="1"/>
</dbReference>
<proteinExistence type="predicted"/>
<dbReference type="InterPro" id="IPR055469">
    <property type="entry name" value="DUF7041"/>
</dbReference>
<reference evidence="3 4" key="1">
    <citation type="submission" date="2024-02" db="EMBL/GenBank/DDBJ databases">
        <authorList>
            <person name="Daric V."/>
            <person name="Darras S."/>
        </authorList>
    </citation>
    <scope>NUCLEOTIDE SEQUENCE [LARGE SCALE GENOMIC DNA]</scope>
</reference>
<evidence type="ECO:0000313" key="3">
    <source>
        <dbReference type="EMBL" id="CAK8685002.1"/>
    </source>
</evidence>
<gene>
    <name evidence="3" type="ORF">CVLEPA_LOCUS16168</name>
</gene>
<feature type="region of interest" description="Disordered" evidence="1">
    <location>
        <begin position="238"/>
        <end position="257"/>
    </location>
</feature>
<feature type="domain" description="DUF7041" evidence="2">
    <location>
        <begin position="33"/>
        <end position="114"/>
    </location>
</feature>
<dbReference type="Proteomes" id="UP001642483">
    <property type="component" value="Unassembled WGS sequence"/>
</dbReference>
<accession>A0ABP0G1R2</accession>
<evidence type="ECO:0000256" key="1">
    <source>
        <dbReference type="SAM" id="MobiDB-lite"/>
    </source>
</evidence>
<feature type="region of interest" description="Disordered" evidence="1">
    <location>
        <begin position="293"/>
        <end position="312"/>
    </location>
</feature>
<organism evidence="3 4">
    <name type="scientific">Clavelina lepadiformis</name>
    <name type="common">Light-bulb sea squirt</name>
    <name type="synonym">Ascidia lepadiformis</name>
    <dbReference type="NCBI Taxonomy" id="159417"/>
    <lineage>
        <taxon>Eukaryota</taxon>
        <taxon>Metazoa</taxon>
        <taxon>Chordata</taxon>
        <taxon>Tunicata</taxon>
        <taxon>Ascidiacea</taxon>
        <taxon>Aplousobranchia</taxon>
        <taxon>Clavelinidae</taxon>
        <taxon>Clavelina</taxon>
    </lineage>
</organism>
<dbReference type="EMBL" id="CAWYQH010000098">
    <property type="protein sequence ID" value="CAK8685002.1"/>
    <property type="molecule type" value="Genomic_DNA"/>
</dbReference>
<sequence length="355" mass="40197">MSTFVVPPRGSFASDGLPVDRGVRASGSSLNIPKLWPKNIFAWVSVVENIFVEHNIISERSKFLHVISALDSGHIDRVNHVILQPNAEAPYQHLKHELIKQFMASEALRLNKLLSDTDINSTTRRPSDLLRDMRNTLNQHGQIDPMVETLLKKLLLDRLPADVRKILAASPELTLSELADRADNILQVSNPHMFAETTEGKLDAKTRVHQPPRADATQMLINDNFEQRITQLTTALNQRQNDTRGSAADNVYRSNPSYRAPQRYRHTQDHAGHTNFRQRVPFAHQATFRPAFRPAQDGRRAGSSHFNRPVAQQHNQPPVCYYHAMFGRNAYKCKEPCVYHARFAKNGQGSPPGPY</sequence>